<name>A0A6J5W1S4_PRUAR</name>
<dbReference type="AlphaFoldDB" id="A0A6J5W1S4"/>
<reference evidence="2" key="1">
    <citation type="journal article" date="2020" name="Genome Biol.">
        <title>Gamete binning: chromosome-level and haplotype-resolved genome assembly enabled by high-throughput single-cell sequencing of gamete genomes.</title>
        <authorList>
            <person name="Campoy J.A."/>
            <person name="Sun H."/>
            <person name="Goel M."/>
            <person name="Jiao W.-B."/>
            <person name="Folz-Donahue K."/>
            <person name="Wang N."/>
            <person name="Rubio M."/>
            <person name="Liu C."/>
            <person name="Kukat C."/>
            <person name="Ruiz D."/>
            <person name="Huettel B."/>
            <person name="Schneeberger K."/>
        </authorList>
    </citation>
    <scope>NUCLEOTIDE SEQUENCE [LARGE SCALE GENOMIC DNA]</scope>
    <source>
        <strain evidence="2">cv. Rojo Pasion</strain>
    </source>
</reference>
<proteinExistence type="predicted"/>
<dbReference type="EMBL" id="CAEKKB010000001">
    <property type="protein sequence ID" value="CAB4295520.1"/>
    <property type="molecule type" value="Genomic_DNA"/>
</dbReference>
<dbReference type="Proteomes" id="UP000507245">
    <property type="component" value="Unassembled WGS sequence"/>
</dbReference>
<evidence type="ECO:0000313" key="2">
    <source>
        <dbReference type="Proteomes" id="UP000507245"/>
    </source>
</evidence>
<gene>
    <name evidence="1" type="ORF">ORAREDHAP_LOCUS6894</name>
</gene>
<keyword evidence="2" id="KW-1185">Reference proteome</keyword>
<organism evidence="1 2">
    <name type="scientific">Prunus armeniaca</name>
    <name type="common">Apricot</name>
    <name type="synonym">Armeniaca vulgaris</name>
    <dbReference type="NCBI Taxonomy" id="36596"/>
    <lineage>
        <taxon>Eukaryota</taxon>
        <taxon>Viridiplantae</taxon>
        <taxon>Streptophyta</taxon>
        <taxon>Embryophyta</taxon>
        <taxon>Tracheophyta</taxon>
        <taxon>Spermatophyta</taxon>
        <taxon>Magnoliopsida</taxon>
        <taxon>eudicotyledons</taxon>
        <taxon>Gunneridae</taxon>
        <taxon>Pentapetalae</taxon>
        <taxon>rosids</taxon>
        <taxon>fabids</taxon>
        <taxon>Rosales</taxon>
        <taxon>Rosaceae</taxon>
        <taxon>Amygdaloideae</taxon>
        <taxon>Amygdaleae</taxon>
        <taxon>Prunus</taxon>
    </lineage>
</organism>
<protein>
    <submittedName>
        <fullName evidence="1">Uncharacterized protein</fullName>
    </submittedName>
</protein>
<evidence type="ECO:0000313" key="1">
    <source>
        <dbReference type="EMBL" id="CAB4295520.1"/>
    </source>
</evidence>
<sequence>MRGARTLLSKKVDVYSLPELRFAVKINKTAKALPPLKFRFKINRMGPSSEAGDIFIIHSHLARQMIRREVPIT</sequence>
<accession>A0A6J5W1S4</accession>